<name>A0A9J6GMP7_HAELO</name>
<dbReference type="SUPFAM" id="SSF49758">
    <property type="entry name" value="Calpain large subunit, middle domain (domain III)"/>
    <property type="match status" value="1"/>
</dbReference>
<dbReference type="Proteomes" id="UP000821853">
    <property type="component" value="Chromosome 5"/>
</dbReference>
<dbReference type="InterPro" id="IPR036213">
    <property type="entry name" value="Calpain_III_sf"/>
</dbReference>
<dbReference type="GO" id="GO:0005737">
    <property type="term" value="C:cytoplasm"/>
    <property type="evidence" value="ECO:0007669"/>
    <property type="project" value="TreeGrafter"/>
</dbReference>
<dbReference type="Gene3D" id="2.60.120.380">
    <property type="match status" value="1"/>
</dbReference>
<evidence type="ECO:0000313" key="3">
    <source>
        <dbReference type="EMBL" id="KAH9376145.1"/>
    </source>
</evidence>
<comment type="caution">
    <text evidence="3">The sequence shown here is derived from an EMBL/GenBank/DDBJ whole genome shotgun (WGS) entry which is preliminary data.</text>
</comment>
<dbReference type="InterPro" id="IPR022684">
    <property type="entry name" value="Calpain_cysteine_protease"/>
</dbReference>
<dbReference type="VEuPathDB" id="VectorBase:HLOH_047100"/>
<dbReference type="EMBL" id="JABSTR010000007">
    <property type="protein sequence ID" value="KAH9376145.1"/>
    <property type="molecule type" value="Genomic_DNA"/>
</dbReference>
<proteinExistence type="inferred from homology"/>
<evidence type="ECO:0000313" key="4">
    <source>
        <dbReference type="Proteomes" id="UP000821853"/>
    </source>
</evidence>
<dbReference type="InterPro" id="IPR022682">
    <property type="entry name" value="Calpain_domain_III"/>
</dbReference>
<dbReference type="PRINTS" id="PR00704">
    <property type="entry name" value="CALPAIN"/>
</dbReference>
<dbReference type="AlphaFoldDB" id="A0A9J6GMP7"/>
<dbReference type="GO" id="GO:0004198">
    <property type="term" value="F:calcium-dependent cysteine-type endopeptidase activity"/>
    <property type="evidence" value="ECO:0007669"/>
    <property type="project" value="InterPro"/>
</dbReference>
<comment type="similarity">
    <text evidence="1">Belongs to the peptidase C2 family.</text>
</comment>
<keyword evidence="4" id="KW-1185">Reference proteome</keyword>
<feature type="domain" description="Peptidase C2 calpain" evidence="2">
    <location>
        <begin position="61"/>
        <end position="165"/>
    </location>
</feature>
<dbReference type="Pfam" id="PF01067">
    <property type="entry name" value="Calpain_III"/>
    <property type="match status" value="1"/>
</dbReference>
<dbReference type="PANTHER" id="PTHR10183">
    <property type="entry name" value="CALPAIN"/>
    <property type="match status" value="1"/>
</dbReference>
<dbReference type="InterPro" id="IPR022683">
    <property type="entry name" value="Calpain_III"/>
</dbReference>
<dbReference type="SMART" id="SM00720">
    <property type="entry name" value="calpain_III"/>
    <property type="match status" value="1"/>
</dbReference>
<evidence type="ECO:0000259" key="2">
    <source>
        <dbReference type="SMART" id="SM00720"/>
    </source>
</evidence>
<gene>
    <name evidence="3" type="ORF">HPB48_012463</name>
</gene>
<protein>
    <recommendedName>
        <fullName evidence="2">Peptidase C2 calpain domain-containing protein</fullName>
    </recommendedName>
</protein>
<dbReference type="OrthoDB" id="7461100at2759"/>
<organism evidence="3 4">
    <name type="scientific">Haemaphysalis longicornis</name>
    <name type="common">Bush tick</name>
    <dbReference type="NCBI Taxonomy" id="44386"/>
    <lineage>
        <taxon>Eukaryota</taxon>
        <taxon>Metazoa</taxon>
        <taxon>Ecdysozoa</taxon>
        <taxon>Arthropoda</taxon>
        <taxon>Chelicerata</taxon>
        <taxon>Arachnida</taxon>
        <taxon>Acari</taxon>
        <taxon>Parasitiformes</taxon>
        <taxon>Ixodida</taxon>
        <taxon>Ixodoidea</taxon>
        <taxon>Ixodidae</taxon>
        <taxon>Haemaphysalinae</taxon>
        <taxon>Haemaphysalis</taxon>
    </lineage>
</organism>
<reference evidence="3 4" key="1">
    <citation type="journal article" date="2020" name="Cell">
        <title>Large-Scale Comparative Analyses of Tick Genomes Elucidate Their Genetic Diversity and Vector Capacities.</title>
        <authorList>
            <consortium name="Tick Genome and Microbiome Consortium (TIGMIC)"/>
            <person name="Jia N."/>
            <person name="Wang J."/>
            <person name="Shi W."/>
            <person name="Du L."/>
            <person name="Sun Y."/>
            <person name="Zhan W."/>
            <person name="Jiang J.F."/>
            <person name="Wang Q."/>
            <person name="Zhang B."/>
            <person name="Ji P."/>
            <person name="Bell-Sakyi L."/>
            <person name="Cui X.M."/>
            <person name="Yuan T.T."/>
            <person name="Jiang B.G."/>
            <person name="Yang W.F."/>
            <person name="Lam T.T."/>
            <person name="Chang Q.C."/>
            <person name="Ding S.J."/>
            <person name="Wang X.J."/>
            <person name="Zhu J.G."/>
            <person name="Ruan X.D."/>
            <person name="Zhao L."/>
            <person name="Wei J.T."/>
            <person name="Ye R.Z."/>
            <person name="Que T.C."/>
            <person name="Du C.H."/>
            <person name="Zhou Y.H."/>
            <person name="Cheng J.X."/>
            <person name="Dai P.F."/>
            <person name="Guo W.B."/>
            <person name="Han X.H."/>
            <person name="Huang E.J."/>
            <person name="Li L.F."/>
            <person name="Wei W."/>
            <person name="Gao Y.C."/>
            <person name="Liu J.Z."/>
            <person name="Shao H.Z."/>
            <person name="Wang X."/>
            <person name="Wang C.C."/>
            <person name="Yang T.C."/>
            <person name="Huo Q.B."/>
            <person name="Li W."/>
            <person name="Chen H.Y."/>
            <person name="Chen S.E."/>
            <person name="Zhou L.G."/>
            <person name="Ni X.B."/>
            <person name="Tian J.H."/>
            <person name="Sheng Y."/>
            <person name="Liu T."/>
            <person name="Pan Y.S."/>
            <person name="Xia L.Y."/>
            <person name="Li J."/>
            <person name="Zhao F."/>
            <person name="Cao W.C."/>
        </authorList>
    </citation>
    <scope>NUCLEOTIDE SEQUENCE [LARGE SCALE GENOMIC DNA]</scope>
    <source>
        <strain evidence="3">HaeL-2018</strain>
    </source>
</reference>
<sequence>MDAGRLKRASRSPFKGLKIFFSPFSRMSERDFLREFHFLEICNLGPDSLEQEVLSDTSKKKWEVSIFEGSWVRGATAGGCRNYLDTFWVNPQYFITLEDPDDDDDENNCTLIIDDPDNCPTPLDMGFFKFTPSAARVAHVHQLPRGDNPVQPATGHLLRGAVHLRAQPDGRVPLADIH</sequence>
<dbReference type="PANTHER" id="PTHR10183:SF433">
    <property type="entry name" value="CALPAIN-A-RELATED"/>
    <property type="match status" value="1"/>
</dbReference>
<dbReference type="GO" id="GO:0006508">
    <property type="term" value="P:proteolysis"/>
    <property type="evidence" value="ECO:0007669"/>
    <property type="project" value="InterPro"/>
</dbReference>
<evidence type="ECO:0000256" key="1">
    <source>
        <dbReference type="ARBA" id="ARBA00007623"/>
    </source>
</evidence>
<accession>A0A9J6GMP7</accession>